<comment type="caution">
    <text evidence="4">The sequence shown here is derived from an EMBL/GenBank/DDBJ whole genome shotgun (WGS) entry which is preliminary data.</text>
</comment>
<evidence type="ECO:0000313" key="4">
    <source>
        <dbReference type="EMBL" id="KAJ1346234.1"/>
    </source>
</evidence>
<proteinExistence type="predicted"/>
<dbReference type="EMBL" id="JAHQIW010000152">
    <property type="protein sequence ID" value="KAJ1346234.1"/>
    <property type="molecule type" value="Genomic_DNA"/>
</dbReference>
<feature type="chain" id="PRO_5042002864" description="Chondroitin proteoglycan 4 domain-containing protein" evidence="2">
    <location>
        <begin position="20"/>
        <end position="429"/>
    </location>
</feature>
<feature type="signal peptide" evidence="2">
    <location>
        <begin position="1"/>
        <end position="19"/>
    </location>
</feature>
<evidence type="ECO:0000256" key="1">
    <source>
        <dbReference type="SAM" id="MobiDB-lite"/>
    </source>
</evidence>
<organism evidence="4 5">
    <name type="scientific">Parelaphostrongylus tenuis</name>
    <name type="common">Meningeal worm</name>
    <dbReference type="NCBI Taxonomy" id="148309"/>
    <lineage>
        <taxon>Eukaryota</taxon>
        <taxon>Metazoa</taxon>
        <taxon>Ecdysozoa</taxon>
        <taxon>Nematoda</taxon>
        <taxon>Chromadorea</taxon>
        <taxon>Rhabditida</taxon>
        <taxon>Rhabditina</taxon>
        <taxon>Rhabditomorpha</taxon>
        <taxon>Strongyloidea</taxon>
        <taxon>Metastrongylidae</taxon>
        <taxon>Parelaphostrongylus</taxon>
    </lineage>
</organism>
<dbReference type="AlphaFoldDB" id="A0AAD5ME44"/>
<keyword evidence="2" id="KW-0732">Signal</keyword>
<sequence>MDLGSNLLPILCLFVGCAGNVVQLQSVDTHQSPLDDLEPNPVLEPNFGSHGSETIAELPSCHIACVSSKMKVFSIYFRSGTFKENMRWACDSYDEAVACLQRNTHCGTDSLFESLTSGLRYMCREQKNAFTALSDCIDANSGRVRNDCDHQCQPESLVAGIALKDTVMTQLEHPLVTQNVNMRQIIEPHMSRFFVDQGCRIGQCLMSCTRTKYNMLCEGTAGSLLMEMLIRPFSVNIVNSAAFSSTSQLASFLGSFLPHHCSFLTARDGSPDSYRIDSELDKEIKRMYRNRASAVSMQSSLSLPTEIEDPFLQMSNTFNRASPFDDPELGNRFSEDEDILRRSEVINEASLREKVSQTNRTIEGSGADSLQHHSDASRGTKVVMNDSRKFAPQTVEAGKVIKLHVSAKKSDVKALQANSSVSFERRNRE</sequence>
<dbReference type="Pfam" id="PF15481">
    <property type="entry name" value="CPG4"/>
    <property type="match status" value="1"/>
</dbReference>
<keyword evidence="5" id="KW-1185">Reference proteome</keyword>
<feature type="domain" description="Chondroitin proteoglycan 4" evidence="3">
    <location>
        <begin position="61"/>
        <end position="153"/>
    </location>
</feature>
<evidence type="ECO:0000256" key="2">
    <source>
        <dbReference type="SAM" id="SignalP"/>
    </source>
</evidence>
<feature type="region of interest" description="Disordered" evidence="1">
    <location>
        <begin position="408"/>
        <end position="429"/>
    </location>
</feature>
<dbReference type="Proteomes" id="UP001196413">
    <property type="component" value="Unassembled WGS sequence"/>
</dbReference>
<dbReference type="PANTHER" id="PTHR37442:SF2">
    <property type="entry name" value="CHONDROITIN PROTEOGLYCAN 4"/>
    <property type="match status" value="1"/>
</dbReference>
<dbReference type="InterPro" id="IPR053123">
    <property type="entry name" value="CPG4-like"/>
</dbReference>
<protein>
    <recommendedName>
        <fullName evidence="3">Chondroitin proteoglycan 4 domain-containing protein</fullName>
    </recommendedName>
</protein>
<name>A0AAD5ME44_PARTN</name>
<feature type="region of interest" description="Disordered" evidence="1">
    <location>
        <begin position="356"/>
        <end position="380"/>
    </location>
</feature>
<reference evidence="4" key="1">
    <citation type="submission" date="2021-06" db="EMBL/GenBank/DDBJ databases">
        <title>Parelaphostrongylus tenuis whole genome reference sequence.</title>
        <authorList>
            <person name="Garwood T.J."/>
            <person name="Larsen P.A."/>
            <person name="Fountain-Jones N.M."/>
            <person name="Garbe J.R."/>
            <person name="Macchietto M.G."/>
            <person name="Kania S.A."/>
            <person name="Gerhold R.W."/>
            <person name="Richards J.E."/>
            <person name="Wolf T.M."/>
        </authorList>
    </citation>
    <scope>NUCLEOTIDE SEQUENCE</scope>
    <source>
        <strain evidence="4">MNPRO001-30</strain>
        <tissue evidence="4">Meninges</tissue>
    </source>
</reference>
<dbReference type="PANTHER" id="PTHR37442">
    <property type="entry name" value="F18A1.7 PROTEIN-RELATED"/>
    <property type="match status" value="1"/>
</dbReference>
<gene>
    <name evidence="4" type="ORF">KIN20_000986</name>
</gene>
<dbReference type="InterPro" id="IPR029153">
    <property type="entry name" value="CPG4"/>
</dbReference>
<evidence type="ECO:0000313" key="5">
    <source>
        <dbReference type="Proteomes" id="UP001196413"/>
    </source>
</evidence>
<accession>A0AAD5ME44</accession>
<evidence type="ECO:0000259" key="3">
    <source>
        <dbReference type="Pfam" id="PF15481"/>
    </source>
</evidence>